<dbReference type="InterPro" id="IPR009075">
    <property type="entry name" value="AcylCo_DH/oxidase_C"/>
</dbReference>
<dbReference type="PANTHER" id="PTHR43292">
    <property type="entry name" value="ACYL-COA DEHYDROGENASE"/>
    <property type="match status" value="1"/>
</dbReference>
<dbReference type="InterPro" id="IPR037069">
    <property type="entry name" value="AcylCoA_DH/ox_N_sf"/>
</dbReference>
<dbReference type="InterPro" id="IPR006091">
    <property type="entry name" value="Acyl-CoA_Oxase/DH_mid-dom"/>
</dbReference>
<dbReference type="SUPFAM" id="SSF47203">
    <property type="entry name" value="Acyl-CoA dehydrogenase C-terminal domain-like"/>
    <property type="match status" value="1"/>
</dbReference>
<evidence type="ECO:0000256" key="4">
    <source>
        <dbReference type="ARBA" id="ARBA00022827"/>
    </source>
</evidence>
<dbReference type="InterPro" id="IPR036250">
    <property type="entry name" value="AcylCo_DH-like_C"/>
</dbReference>
<reference evidence="9" key="1">
    <citation type="submission" date="2020-05" db="EMBL/GenBank/DDBJ databases">
        <authorList>
            <person name="Chiriac C."/>
            <person name="Salcher M."/>
            <person name="Ghai R."/>
            <person name="Kavagutti S V."/>
        </authorList>
    </citation>
    <scope>NUCLEOTIDE SEQUENCE</scope>
</reference>
<evidence type="ECO:0000313" key="9">
    <source>
        <dbReference type="EMBL" id="CAB4611649.1"/>
    </source>
</evidence>
<sequence>MDFRLSSELQELQAEAETVAADAVARYGRFNDSWLCGFSREFSRELAERKWLGMAWPEEFGGGGRSPLERLIVSEALISAGAPVAASWFADRQMGPAFIAFGTAEQQAEFLPPMLAGESTWCIGMSEPDSGSDLASLATRADRVGDEWVINGRKIWTSFAAQADYCYLICRTESVAGKPHLGISEIVVPMDTPGIEVRPIRDMVDARHFNEVWFDDVRVPAANLVGTEGNAFAQTMRQLEHERGGIDRLVSNRALYLHARDLADRSDPIVRQEIADLEIGYTVGRLLVVRSVLGQTPPGFSAATKCACTEYEQRVADFVARTLGPQAMIWDQIGKGIAYAPGYTIMGGTSNVMRNILGERVLGLPR</sequence>
<keyword evidence="5" id="KW-0560">Oxidoreductase</keyword>
<dbReference type="FunFam" id="2.40.110.10:FF:000002">
    <property type="entry name" value="Acyl-CoA dehydrogenase fadE12"/>
    <property type="match status" value="1"/>
</dbReference>
<evidence type="ECO:0000256" key="1">
    <source>
        <dbReference type="ARBA" id="ARBA00001974"/>
    </source>
</evidence>
<evidence type="ECO:0000256" key="5">
    <source>
        <dbReference type="ARBA" id="ARBA00023002"/>
    </source>
</evidence>
<dbReference type="Gene3D" id="1.20.140.10">
    <property type="entry name" value="Butyryl-CoA Dehydrogenase, subunit A, domain 3"/>
    <property type="match status" value="1"/>
</dbReference>
<proteinExistence type="inferred from homology"/>
<dbReference type="GO" id="GO:0050660">
    <property type="term" value="F:flavin adenine dinucleotide binding"/>
    <property type="evidence" value="ECO:0007669"/>
    <property type="project" value="InterPro"/>
</dbReference>
<feature type="domain" description="Acyl-CoA dehydrogenase/oxidase C-terminal" evidence="6">
    <location>
        <begin position="234"/>
        <end position="362"/>
    </location>
</feature>
<dbReference type="GO" id="GO:0003995">
    <property type="term" value="F:acyl-CoA dehydrogenase activity"/>
    <property type="evidence" value="ECO:0007669"/>
    <property type="project" value="InterPro"/>
</dbReference>
<evidence type="ECO:0000259" key="8">
    <source>
        <dbReference type="Pfam" id="PF02771"/>
    </source>
</evidence>
<accession>A0A6J6HIG0</accession>
<comment type="cofactor">
    <cofactor evidence="1">
        <name>FAD</name>
        <dbReference type="ChEBI" id="CHEBI:57692"/>
    </cofactor>
</comment>
<dbReference type="Pfam" id="PF02771">
    <property type="entry name" value="Acyl-CoA_dh_N"/>
    <property type="match status" value="1"/>
</dbReference>
<dbReference type="InterPro" id="IPR009100">
    <property type="entry name" value="AcylCoA_DH/oxidase_NM_dom_sf"/>
</dbReference>
<evidence type="ECO:0000256" key="3">
    <source>
        <dbReference type="ARBA" id="ARBA00022630"/>
    </source>
</evidence>
<keyword evidence="3" id="KW-0285">Flavoprotein</keyword>
<organism evidence="9">
    <name type="scientific">freshwater metagenome</name>
    <dbReference type="NCBI Taxonomy" id="449393"/>
    <lineage>
        <taxon>unclassified sequences</taxon>
        <taxon>metagenomes</taxon>
        <taxon>ecological metagenomes</taxon>
    </lineage>
</organism>
<dbReference type="InterPro" id="IPR052161">
    <property type="entry name" value="Mycobact_Acyl-CoA_DH"/>
</dbReference>
<name>A0A6J6HIG0_9ZZZZ</name>
<dbReference type="InterPro" id="IPR046373">
    <property type="entry name" value="Acyl-CoA_Oxase/DH_mid-dom_sf"/>
</dbReference>
<dbReference type="Pfam" id="PF00441">
    <property type="entry name" value="Acyl-CoA_dh_1"/>
    <property type="match status" value="1"/>
</dbReference>
<protein>
    <submittedName>
        <fullName evidence="9">Unannotated protein</fullName>
    </submittedName>
</protein>
<dbReference type="InterPro" id="IPR006089">
    <property type="entry name" value="Acyl-CoA_DH_CS"/>
</dbReference>
<evidence type="ECO:0000259" key="7">
    <source>
        <dbReference type="Pfam" id="PF02770"/>
    </source>
</evidence>
<dbReference type="GO" id="GO:0005886">
    <property type="term" value="C:plasma membrane"/>
    <property type="evidence" value="ECO:0007669"/>
    <property type="project" value="TreeGrafter"/>
</dbReference>
<dbReference type="Gene3D" id="1.10.540.10">
    <property type="entry name" value="Acyl-CoA dehydrogenase/oxidase, N-terminal domain"/>
    <property type="match status" value="1"/>
</dbReference>
<feature type="domain" description="Acyl-CoA oxidase/dehydrogenase middle" evidence="7">
    <location>
        <begin position="122"/>
        <end position="217"/>
    </location>
</feature>
<dbReference type="Pfam" id="PF02770">
    <property type="entry name" value="Acyl-CoA_dh_M"/>
    <property type="match status" value="1"/>
</dbReference>
<evidence type="ECO:0000259" key="6">
    <source>
        <dbReference type="Pfam" id="PF00441"/>
    </source>
</evidence>
<dbReference type="EMBL" id="CAEZUP010000044">
    <property type="protein sequence ID" value="CAB4611649.1"/>
    <property type="molecule type" value="Genomic_DNA"/>
</dbReference>
<feature type="domain" description="Acyl-CoA dehydrogenase/oxidase N-terminal" evidence="8">
    <location>
        <begin position="7"/>
        <end position="118"/>
    </location>
</feature>
<keyword evidence="4" id="KW-0274">FAD</keyword>
<comment type="similarity">
    <text evidence="2">Belongs to the acyl-CoA dehydrogenase family.</text>
</comment>
<dbReference type="Gene3D" id="2.40.110.10">
    <property type="entry name" value="Butyryl-CoA Dehydrogenase, subunit A, domain 2"/>
    <property type="match status" value="1"/>
</dbReference>
<dbReference type="PANTHER" id="PTHR43292:SF3">
    <property type="entry name" value="ACYL-COA DEHYDROGENASE FADE29"/>
    <property type="match status" value="1"/>
</dbReference>
<dbReference type="InterPro" id="IPR013786">
    <property type="entry name" value="AcylCoA_DH/ox_N"/>
</dbReference>
<dbReference type="PROSITE" id="PS00072">
    <property type="entry name" value="ACYL_COA_DH_1"/>
    <property type="match status" value="1"/>
</dbReference>
<dbReference type="SUPFAM" id="SSF56645">
    <property type="entry name" value="Acyl-CoA dehydrogenase NM domain-like"/>
    <property type="match status" value="1"/>
</dbReference>
<dbReference type="AlphaFoldDB" id="A0A6J6HIG0"/>
<gene>
    <name evidence="9" type="ORF">UFOPK1835_01133</name>
</gene>
<evidence type="ECO:0000256" key="2">
    <source>
        <dbReference type="ARBA" id="ARBA00009347"/>
    </source>
</evidence>